<dbReference type="OrthoDB" id="2691297at2759"/>
<protein>
    <submittedName>
        <fullName evidence="1">Uncharacterized protein</fullName>
    </submittedName>
</protein>
<dbReference type="EMBL" id="JABBWD010000012">
    <property type="protein sequence ID" value="KAG1779472.1"/>
    <property type="molecule type" value="Genomic_DNA"/>
</dbReference>
<keyword evidence="2" id="KW-1185">Reference proteome</keyword>
<gene>
    <name evidence="1" type="ORF">EV702DRAFT_1088506</name>
</gene>
<dbReference type="AlphaFoldDB" id="A0A9P7A0F3"/>
<accession>A0A9P7A0F3</accession>
<evidence type="ECO:0000313" key="2">
    <source>
        <dbReference type="Proteomes" id="UP000714275"/>
    </source>
</evidence>
<comment type="caution">
    <text evidence="1">The sequence shown here is derived from an EMBL/GenBank/DDBJ whole genome shotgun (WGS) entry which is preliminary data.</text>
</comment>
<evidence type="ECO:0000313" key="1">
    <source>
        <dbReference type="EMBL" id="KAG1779472.1"/>
    </source>
</evidence>
<sequence length="332" mass="37220">MACLISPACPFQTPISTILRIFGIDSKIILLNSDTWCSFHCPGPVHAVITFARRSLQQTFTTLHNWLRFVAPRFSTKFVDPEAQSLDLSSDFSSENEYALTLTDMPTRNLEAPSIKWLLETSTDPEVFLAAANLVPQVEWSLDLDVSDMLPQLYDILTSCVGFDKQIIPSLEEKASVCIMALCHLYCGRVLQAYPGRGQFIGRGRSDYDLFDIFRLMHIDIANETVLGTAIQLCLPEYRGGSDPGFQCYDFDLDDCPDSVLEWLSHSLPYHFVTGRVDERVEEFAIAVISKLLSSPSSPSNQIIANCILLACVMIGVQFDKKDVVRIDKRCL</sequence>
<reference evidence="1" key="1">
    <citation type="journal article" date="2020" name="New Phytol.">
        <title>Comparative genomics reveals dynamic genome evolution in host specialist ectomycorrhizal fungi.</title>
        <authorList>
            <person name="Lofgren L.A."/>
            <person name="Nguyen N.H."/>
            <person name="Vilgalys R."/>
            <person name="Ruytinx J."/>
            <person name="Liao H.L."/>
            <person name="Branco S."/>
            <person name="Kuo A."/>
            <person name="LaButti K."/>
            <person name="Lipzen A."/>
            <person name="Andreopoulos W."/>
            <person name="Pangilinan J."/>
            <person name="Riley R."/>
            <person name="Hundley H."/>
            <person name="Na H."/>
            <person name="Barry K."/>
            <person name="Grigoriev I.V."/>
            <person name="Stajich J.E."/>
            <person name="Kennedy P.G."/>
        </authorList>
    </citation>
    <scope>NUCLEOTIDE SEQUENCE</scope>
    <source>
        <strain evidence="1">DOB743</strain>
    </source>
</reference>
<dbReference type="Proteomes" id="UP000714275">
    <property type="component" value="Unassembled WGS sequence"/>
</dbReference>
<organism evidence="1 2">
    <name type="scientific">Suillus placidus</name>
    <dbReference type="NCBI Taxonomy" id="48579"/>
    <lineage>
        <taxon>Eukaryota</taxon>
        <taxon>Fungi</taxon>
        <taxon>Dikarya</taxon>
        <taxon>Basidiomycota</taxon>
        <taxon>Agaricomycotina</taxon>
        <taxon>Agaricomycetes</taxon>
        <taxon>Agaricomycetidae</taxon>
        <taxon>Boletales</taxon>
        <taxon>Suillineae</taxon>
        <taxon>Suillaceae</taxon>
        <taxon>Suillus</taxon>
    </lineage>
</organism>
<name>A0A9P7A0F3_9AGAM</name>
<proteinExistence type="predicted"/>